<accession>A0A381N1H5</accession>
<dbReference type="SUPFAM" id="SSF74653">
    <property type="entry name" value="TolA/TonB C-terminal domain"/>
    <property type="match status" value="1"/>
</dbReference>
<evidence type="ECO:0000313" key="1">
    <source>
        <dbReference type="EMBL" id="SUZ48426.1"/>
    </source>
</evidence>
<proteinExistence type="predicted"/>
<dbReference type="EMBL" id="UINC01000066">
    <property type="protein sequence ID" value="SUZ48426.1"/>
    <property type="molecule type" value="Genomic_DNA"/>
</dbReference>
<dbReference type="AlphaFoldDB" id="A0A381N1H5"/>
<sequence length="510" mass="58431">MKSNKNFIGTCLVLCFCVSAPLVWSEQLKESVSDTNPSPEILDAMIPENQQIIMTGLAKFASQYKRTSNAVQQYLIRQKRQQFLAEHLEGLVLTEWIGRIKRLRTTEKGKASLRIELATVPPQDASDNQTVQEFSVTMGTWNNSSTDTDYNTLIFPETPLHNWLANINNGDWVVFSGNIFLADEDFIKESSPTEAESMLSPQFILKFEFMDKIDFKNLEVSSSQSSGFSKSKKLSIFVRSELTIRYYQDYRLSNYDWDYQKYIDRWHQLVDYHWHNHPPSDYLAGSSPEGGEVFVLATVGKDGLVSNYRVSSLGQISDNMREAGLEATRTVALPPLPEEFRDEVLKVEFRFDLLPIRHLIKSKEDQVTTDLLIQEKTGGPRGVTKKGIVKKLKKLMKIIESDNESVSKMANKHLKKQLLEQVRVSFHEKLRQELTSHFQPHQRFDPSLDLRIELSINNSGKIVEQKLSRPGKSVKFQLAVLNGLNQARFGSLPKPLRSEDPYRVRLRVIP</sequence>
<gene>
    <name evidence="1" type="ORF">METZ01_LOCUS1280</name>
</gene>
<evidence type="ECO:0008006" key="2">
    <source>
        <dbReference type="Google" id="ProtNLM"/>
    </source>
</evidence>
<protein>
    <recommendedName>
        <fullName evidence="2">TonB C-terminal domain-containing protein</fullName>
    </recommendedName>
</protein>
<reference evidence="1" key="1">
    <citation type="submission" date="2018-05" db="EMBL/GenBank/DDBJ databases">
        <authorList>
            <person name="Lanie J.A."/>
            <person name="Ng W.-L."/>
            <person name="Kazmierczak K.M."/>
            <person name="Andrzejewski T.M."/>
            <person name="Davidsen T.M."/>
            <person name="Wayne K.J."/>
            <person name="Tettelin H."/>
            <person name="Glass J.I."/>
            <person name="Rusch D."/>
            <person name="Podicherti R."/>
            <person name="Tsui H.-C.T."/>
            <person name="Winkler M.E."/>
        </authorList>
    </citation>
    <scope>NUCLEOTIDE SEQUENCE</scope>
</reference>
<organism evidence="1">
    <name type="scientific">marine metagenome</name>
    <dbReference type="NCBI Taxonomy" id="408172"/>
    <lineage>
        <taxon>unclassified sequences</taxon>
        <taxon>metagenomes</taxon>
        <taxon>ecological metagenomes</taxon>
    </lineage>
</organism>
<name>A0A381N1H5_9ZZZZ</name>